<keyword evidence="4" id="KW-0997">Cell inner membrane</keyword>
<gene>
    <name evidence="14" type="ORF">PPROV_000456700</name>
</gene>
<evidence type="ECO:0000313" key="14">
    <source>
        <dbReference type="EMBL" id="GHP05820.1"/>
    </source>
</evidence>
<dbReference type="InterPro" id="IPR005804">
    <property type="entry name" value="FA_desaturase_dom"/>
</dbReference>
<evidence type="ECO:0000313" key="15">
    <source>
        <dbReference type="Proteomes" id="UP000660262"/>
    </source>
</evidence>
<keyword evidence="11 12" id="KW-0472">Membrane</keyword>
<dbReference type="Pfam" id="PF00487">
    <property type="entry name" value="FA_desaturase"/>
    <property type="match status" value="1"/>
</dbReference>
<reference evidence="14" key="1">
    <citation type="submission" date="2020-10" db="EMBL/GenBank/DDBJ databases">
        <title>Unveiling of a novel bifunctional photoreceptor, Dualchrome1, isolated from a cosmopolitan green alga.</title>
        <authorList>
            <person name="Suzuki S."/>
            <person name="Kawachi M."/>
        </authorList>
    </citation>
    <scope>NUCLEOTIDE SEQUENCE</scope>
    <source>
        <strain evidence="14">NIES 2893</strain>
    </source>
</reference>
<accession>A0A830HJ27</accession>
<dbReference type="OrthoDB" id="507375at2759"/>
<proteinExistence type="inferred from homology"/>
<protein>
    <recommendedName>
        <fullName evidence="13">Fatty acid desaturase domain-containing protein</fullName>
    </recommendedName>
</protein>
<evidence type="ECO:0000256" key="4">
    <source>
        <dbReference type="ARBA" id="ARBA00022519"/>
    </source>
</evidence>
<name>A0A830HJ27_9CHLO</name>
<evidence type="ECO:0000256" key="12">
    <source>
        <dbReference type="SAM" id="Phobius"/>
    </source>
</evidence>
<sequence length="423" mass="46494">MSSEMMGPPPRTRQSVCVVSPSASPSPVPFLLVSLLFFVLYLLSVPFALCPPFLVVSVAFGFVTLWEICESIYSSVRPPGQQKKKSKNSKDGGFLAADHAPSHQFSAFWYAFPLRLWALFLPTVFALGLNEFAESLDNNDATRVVGVILSTGLLIGTFGFTVAHELLHSRHLKDQYAAWTMTTLVYYGHWNLEHRYHHHKFVSTPLDPATALRGQSFYSYLGQTVGGTFKTAWSRGGAGRGQRRVLSYLACSACVTCACVLRAGVAAGVAYHLVVSALAIMLLEVVQYVEHYGLKRSQTSEKANPSNADDYEAVGNMHSWNAKNSLTDLILFNLQHHAHHHADPKTEYHMLDANYKGSSPQLVLPYSSMALLSLVPPMFFSSMDRRLKALQSGAIEASLSWSDTPAVLTAAGLATLSISLLRY</sequence>
<dbReference type="GO" id="GO:0046872">
    <property type="term" value="F:metal ion binding"/>
    <property type="evidence" value="ECO:0007669"/>
    <property type="project" value="UniProtKB-KW"/>
</dbReference>
<comment type="caution">
    <text evidence="14">The sequence shown here is derived from an EMBL/GenBank/DDBJ whole genome shotgun (WGS) entry which is preliminary data.</text>
</comment>
<feature type="transmembrane region" description="Helical" evidence="12">
    <location>
        <begin position="141"/>
        <end position="163"/>
    </location>
</feature>
<dbReference type="EMBL" id="BNJQ01000011">
    <property type="protein sequence ID" value="GHP05820.1"/>
    <property type="molecule type" value="Genomic_DNA"/>
</dbReference>
<evidence type="ECO:0000256" key="8">
    <source>
        <dbReference type="ARBA" id="ARBA00023002"/>
    </source>
</evidence>
<dbReference type="PANTHER" id="PTHR38674">
    <property type="entry name" value="ALKANE 1-MONOOXYGENASE 1"/>
    <property type="match status" value="1"/>
</dbReference>
<feature type="transmembrane region" description="Helical" evidence="12">
    <location>
        <begin position="107"/>
        <end position="129"/>
    </location>
</feature>
<feature type="transmembrane region" description="Helical" evidence="12">
    <location>
        <begin position="30"/>
        <end position="49"/>
    </location>
</feature>
<dbReference type="PANTHER" id="PTHR38674:SF1">
    <property type="entry name" value="ALKANE 1-MONOOXYGENASE 1"/>
    <property type="match status" value="1"/>
</dbReference>
<evidence type="ECO:0000256" key="10">
    <source>
        <dbReference type="ARBA" id="ARBA00023033"/>
    </source>
</evidence>
<evidence type="ECO:0000259" key="13">
    <source>
        <dbReference type="Pfam" id="PF00487"/>
    </source>
</evidence>
<evidence type="ECO:0000256" key="6">
    <source>
        <dbReference type="ARBA" id="ARBA00022723"/>
    </source>
</evidence>
<evidence type="ECO:0000256" key="7">
    <source>
        <dbReference type="ARBA" id="ARBA00022989"/>
    </source>
</evidence>
<dbReference type="GO" id="GO:0006629">
    <property type="term" value="P:lipid metabolic process"/>
    <property type="evidence" value="ECO:0007669"/>
    <property type="project" value="InterPro"/>
</dbReference>
<comment type="subcellular location">
    <subcellularLocation>
        <location evidence="1">Cell inner membrane</location>
        <topology evidence="1">Multi-pass membrane protein</topology>
    </subcellularLocation>
</comment>
<comment type="similarity">
    <text evidence="2">Belongs to the fatty acid desaturase type 1 family. AlkB subfamily.</text>
</comment>
<dbReference type="Proteomes" id="UP000660262">
    <property type="component" value="Unassembled WGS sequence"/>
</dbReference>
<feature type="domain" description="Fatty acid desaturase" evidence="13">
    <location>
        <begin position="149"/>
        <end position="362"/>
    </location>
</feature>
<evidence type="ECO:0000256" key="9">
    <source>
        <dbReference type="ARBA" id="ARBA00023004"/>
    </source>
</evidence>
<keyword evidence="8" id="KW-0560">Oxidoreductase</keyword>
<evidence type="ECO:0000256" key="1">
    <source>
        <dbReference type="ARBA" id="ARBA00004429"/>
    </source>
</evidence>
<keyword evidence="10" id="KW-0503">Monooxygenase</keyword>
<dbReference type="GO" id="GO:0005886">
    <property type="term" value="C:plasma membrane"/>
    <property type="evidence" value="ECO:0007669"/>
    <property type="project" value="UniProtKB-SubCell"/>
</dbReference>
<keyword evidence="6" id="KW-0479">Metal-binding</keyword>
<keyword evidence="3" id="KW-1003">Cell membrane</keyword>
<feature type="transmembrane region" description="Helical" evidence="12">
    <location>
        <begin position="55"/>
        <end position="76"/>
    </location>
</feature>
<evidence type="ECO:0000256" key="3">
    <source>
        <dbReference type="ARBA" id="ARBA00022475"/>
    </source>
</evidence>
<keyword evidence="15" id="KW-1185">Reference proteome</keyword>
<dbReference type="AlphaFoldDB" id="A0A830HJ27"/>
<organism evidence="14 15">
    <name type="scientific">Pycnococcus provasolii</name>
    <dbReference type="NCBI Taxonomy" id="41880"/>
    <lineage>
        <taxon>Eukaryota</taxon>
        <taxon>Viridiplantae</taxon>
        <taxon>Chlorophyta</taxon>
        <taxon>Pseudoscourfieldiophyceae</taxon>
        <taxon>Pseudoscourfieldiales</taxon>
        <taxon>Pycnococcaceae</taxon>
        <taxon>Pycnococcus</taxon>
    </lineage>
</organism>
<evidence type="ECO:0000256" key="11">
    <source>
        <dbReference type="ARBA" id="ARBA00023136"/>
    </source>
</evidence>
<dbReference type="GO" id="GO:0004497">
    <property type="term" value="F:monooxygenase activity"/>
    <property type="evidence" value="ECO:0007669"/>
    <property type="project" value="UniProtKB-KW"/>
</dbReference>
<dbReference type="InterPro" id="IPR033885">
    <property type="entry name" value="AlkB/XylM"/>
</dbReference>
<evidence type="ECO:0000256" key="5">
    <source>
        <dbReference type="ARBA" id="ARBA00022692"/>
    </source>
</evidence>
<keyword evidence="9" id="KW-0408">Iron</keyword>
<evidence type="ECO:0000256" key="2">
    <source>
        <dbReference type="ARBA" id="ARBA00010823"/>
    </source>
</evidence>
<keyword evidence="7 12" id="KW-1133">Transmembrane helix</keyword>
<keyword evidence="5 12" id="KW-0812">Transmembrane</keyword>